<evidence type="ECO:0000256" key="3">
    <source>
        <dbReference type="RuleBase" id="RU003682"/>
    </source>
</evidence>
<dbReference type="HOGENOM" id="CLU_010119_4_0_1"/>
<gene>
    <name evidence="5" type="ORF">A1Q2_00519</name>
</gene>
<dbReference type="InterPro" id="IPR050295">
    <property type="entry name" value="Plant_2OG-oxidoreductases"/>
</dbReference>
<organism evidence="5 6">
    <name type="scientific">Trichosporon asahii var. asahii (strain CBS 8904)</name>
    <name type="common">Yeast</name>
    <dbReference type="NCBI Taxonomy" id="1220162"/>
    <lineage>
        <taxon>Eukaryota</taxon>
        <taxon>Fungi</taxon>
        <taxon>Dikarya</taxon>
        <taxon>Basidiomycota</taxon>
        <taxon>Agaricomycotina</taxon>
        <taxon>Tremellomycetes</taxon>
        <taxon>Trichosporonales</taxon>
        <taxon>Trichosporonaceae</taxon>
        <taxon>Trichosporon</taxon>
    </lineage>
</organism>
<keyword evidence="2 3" id="KW-0408">Iron</keyword>
<evidence type="ECO:0000313" key="5">
    <source>
        <dbReference type="EMBL" id="EKD05289.1"/>
    </source>
</evidence>
<keyword evidence="1 3" id="KW-0479">Metal-binding</keyword>
<feature type="domain" description="Fe2OG dioxygenase" evidence="4">
    <location>
        <begin position="200"/>
        <end position="304"/>
    </location>
</feature>
<dbReference type="Gene3D" id="2.60.120.330">
    <property type="entry name" value="B-lactam Antibiotic, Isopenicillin N Synthase, Chain"/>
    <property type="match status" value="1"/>
</dbReference>
<evidence type="ECO:0000256" key="1">
    <source>
        <dbReference type="ARBA" id="ARBA00022723"/>
    </source>
</evidence>
<dbReference type="OrthoDB" id="288590at2759"/>
<dbReference type="STRING" id="1220162.K1WX43"/>
<reference evidence="5 6" key="1">
    <citation type="journal article" date="2012" name="Eukaryot. Cell">
        <title>Genome sequence of the Trichosporon asahii environmental strain CBS 8904.</title>
        <authorList>
            <person name="Yang R.Y."/>
            <person name="Li H.T."/>
            <person name="Zhu H."/>
            <person name="Zhou G.P."/>
            <person name="Wang M."/>
            <person name="Wang L."/>
        </authorList>
    </citation>
    <scope>NUCLEOTIDE SEQUENCE [LARGE SCALE GENOMIC DNA]</scope>
    <source>
        <strain evidence="5 6">CBS 8904</strain>
    </source>
</reference>
<dbReference type="PROSITE" id="PS51471">
    <property type="entry name" value="FE2OG_OXY"/>
    <property type="match status" value="1"/>
</dbReference>
<dbReference type="Pfam" id="PF03171">
    <property type="entry name" value="2OG-FeII_Oxy"/>
    <property type="match status" value="1"/>
</dbReference>
<dbReference type="GO" id="GO:0016491">
    <property type="term" value="F:oxidoreductase activity"/>
    <property type="evidence" value="ECO:0007669"/>
    <property type="project" value="UniProtKB-KW"/>
</dbReference>
<comment type="caution">
    <text evidence="5">The sequence shown here is derived from an EMBL/GenBank/DDBJ whole genome shotgun (WGS) entry which is preliminary data.</text>
</comment>
<dbReference type="InParanoid" id="K1WX43"/>
<protein>
    <recommendedName>
        <fullName evidence="4">Fe2OG dioxygenase domain-containing protein</fullName>
    </recommendedName>
</protein>
<evidence type="ECO:0000259" key="4">
    <source>
        <dbReference type="PROSITE" id="PS51471"/>
    </source>
</evidence>
<dbReference type="InterPro" id="IPR027443">
    <property type="entry name" value="IPNS-like_sf"/>
</dbReference>
<evidence type="ECO:0000256" key="2">
    <source>
        <dbReference type="ARBA" id="ARBA00023004"/>
    </source>
</evidence>
<keyword evidence="6" id="KW-1185">Reference proteome</keyword>
<dbReference type="GO" id="GO:0046872">
    <property type="term" value="F:metal ion binding"/>
    <property type="evidence" value="ECO:0007669"/>
    <property type="project" value="UniProtKB-KW"/>
</dbReference>
<dbReference type="Proteomes" id="UP000006757">
    <property type="component" value="Unassembled WGS sequence"/>
</dbReference>
<evidence type="ECO:0000313" key="6">
    <source>
        <dbReference type="Proteomes" id="UP000006757"/>
    </source>
</evidence>
<dbReference type="EMBL" id="AMBO01000140">
    <property type="protein sequence ID" value="EKD05289.1"/>
    <property type="molecule type" value="Genomic_DNA"/>
</dbReference>
<dbReference type="InterPro" id="IPR044861">
    <property type="entry name" value="IPNS-like_FE2OG_OXY"/>
</dbReference>
<proteinExistence type="inferred from homology"/>
<dbReference type="eggNOG" id="KOG0143">
    <property type="taxonomic scope" value="Eukaryota"/>
</dbReference>
<accession>K1WX43</accession>
<dbReference type="SUPFAM" id="SSF51197">
    <property type="entry name" value="Clavaminate synthase-like"/>
    <property type="match status" value="1"/>
</dbReference>
<dbReference type="OMA" id="TYIRNSH"/>
<comment type="similarity">
    <text evidence="3">Belongs to the iron/ascorbate-dependent oxidoreductase family.</text>
</comment>
<sequence length="380" mass="42526">MPPSTSHHTLPPFPDDIPTAPLLTIHLSKLEAGDESESSRFFQACKDLGFFYLDMFGSALGERVVSLAEDVNALQNRWWALPNDVKDQYGRPHLHEFFAYRYGEVTGQYDANGELVRNQNYNLPAAEGWTVLTAKIRKDCVLGLDERLACHQMITDAQETLEGYMRSCHQVMDILFEHLEKNLGLEKGTLLEMHRLNERSGDHIRFTRAPAQPFNEVIAQQGEHTDFGSLTILFNWLGGLQIRRPDDGKWVYVKPVPGHPIVNLGDAMVTFTAGILRSNIHRVVPPPAPQDGLDRSSLVFFRRPENSVILRRLKGGLIDAQPPTADGPEMTAEEWWMARGTGKMPGIFTKNGFEPHVGGDLYAGQTAKFSQANTPPVAVK</sequence>
<dbReference type="PANTHER" id="PTHR47991">
    <property type="entry name" value="OXOGLUTARATE/IRON-DEPENDENT DIOXYGENASE"/>
    <property type="match status" value="1"/>
</dbReference>
<keyword evidence="3" id="KW-0560">Oxidoreductase</keyword>
<dbReference type="InterPro" id="IPR005123">
    <property type="entry name" value="Oxoglu/Fe-dep_dioxygenase_dom"/>
</dbReference>
<dbReference type="AlphaFoldDB" id="K1WX43"/>
<name>K1WX43_TRIAC</name>